<reference evidence="3" key="1">
    <citation type="submission" date="2022-11" db="UniProtKB">
        <authorList>
            <consortium name="WormBaseParasite"/>
        </authorList>
    </citation>
    <scope>IDENTIFICATION</scope>
</reference>
<organism evidence="2 3">
    <name type="scientific">Romanomermis culicivorax</name>
    <name type="common">Nematode worm</name>
    <dbReference type="NCBI Taxonomy" id="13658"/>
    <lineage>
        <taxon>Eukaryota</taxon>
        <taxon>Metazoa</taxon>
        <taxon>Ecdysozoa</taxon>
        <taxon>Nematoda</taxon>
        <taxon>Enoplea</taxon>
        <taxon>Dorylaimia</taxon>
        <taxon>Mermithida</taxon>
        <taxon>Mermithoidea</taxon>
        <taxon>Mermithidae</taxon>
        <taxon>Romanomermis</taxon>
    </lineage>
</organism>
<feature type="compositionally biased region" description="Basic residues" evidence="1">
    <location>
        <begin position="78"/>
        <end position="92"/>
    </location>
</feature>
<proteinExistence type="predicted"/>
<accession>A0A915KVI9</accession>
<name>A0A915KVI9_ROMCU</name>
<sequence length="92" mass="10642">MLKMAIDGLWKEQQYSGDNKVCPAAVKAMKFGVKLDGKNIDLPPAMACRMEKRQMKLPLEHCWAAVNNEKKNEEKRNNEKKHRAARQNHHNT</sequence>
<dbReference type="WBParaSite" id="nRc.2.0.1.t42946-RA">
    <property type="protein sequence ID" value="nRc.2.0.1.t42946-RA"/>
    <property type="gene ID" value="nRc.2.0.1.g42946"/>
</dbReference>
<keyword evidence="2" id="KW-1185">Reference proteome</keyword>
<dbReference type="Proteomes" id="UP000887565">
    <property type="component" value="Unplaced"/>
</dbReference>
<protein>
    <submittedName>
        <fullName evidence="3">Uncharacterized protein</fullName>
    </submittedName>
</protein>
<evidence type="ECO:0000256" key="1">
    <source>
        <dbReference type="SAM" id="MobiDB-lite"/>
    </source>
</evidence>
<evidence type="ECO:0000313" key="3">
    <source>
        <dbReference type="WBParaSite" id="nRc.2.0.1.t42946-RA"/>
    </source>
</evidence>
<dbReference type="AlphaFoldDB" id="A0A915KVI9"/>
<feature type="region of interest" description="Disordered" evidence="1">
    <location>
        <begin position="70"/>
        <end position="92"/>
    </location>
</feature>
<evidence type="ECO:0000313" key="2">
    <source>
        <dbReference type="Proteomes" id="UP000887565"/>
    </source>
</evidence>